<comment type="caution">
    <text evidence="2">The sequence shown here is derived from an EMBL/GenBank/DDBJ whole genome shotgun (WGS) entry which is preliminary data.</text>
</comment>
<dbReference type="NCBIfam" id="TIGR02532">
    <property type="entry name" value="IV_pilin_GFxxxE"/>
    <property type="match status" value="1"/>
</dbReference>
<dbReference type="InterPro" id="IPR013362">
    <property type="entry name" value="Pilus_4_PilV"/>
</dbReference>
<feature type="transmembrane region" description="Helical" evidence="1">
    <location>
        <begin position="20"/>
        <end position="42"/>
    </location>
</feature>
<dbReference type="NCBIfam" id="TIGR02523">
    <property type="entry name" value="type_IV_pilV"/>
    <property type="match status" value="1"/>
</dbReference>
<name>A0A6P1DZ33_9GAMM</name>
<dbReference type="Pfam" id="PF07963">
    <property type="entry name" value="N_methyl"/>
    <property type="match status" value="1"/>
</dbReference>
<reference evidence="3" key="1">
    <citation type="journal article" date="2020" name="Microbiol. Resour. Announc.">
        <title>Draft Genome Sequences of Thiorhodococcus mannitoliphagus and Thiorhodococcus minor, Purple Sulfur Photosynthetic Bacteria in the Gammaproteobacterial Family Chromatiaceae.</title>
        <authorList>
            <person name="Aviles F.A."/>
            <person name="Meyer T.E."/>
            <person name="Kyndt J.A."/>
        </authorList>
    </citation>
    <scope>NUCLEOTIDE SEQUENCE [LARGE SCALE GENOMIC DNA]</scope>
    <source>
        <strain evidence="3">DSM 18266</strain>
    </source>
</reference>
<accession>A0A6P1DZ33</accession>
<organism evidence="2 3">
    <name type="scientific">Thiorhodococcus mannitoliphagus</name>
    <dbReference type="NCBI Taxonomy" id="329406"/>
    <lineage>
        <taxon>Bacteria</taxon>
        <taxon>Pseudomonadati</taxon>
        <taxon>Pseudomonadota</taxon>
        <taxon>Gammaproteobacteria</taxon>
        <taxon>Chromatiales</taxon>
        <taxon>Chromatiaceae</taxon>
        <taxon>Thiorhodococcus</taxon>
    </lineage>
</organism>
<evidence type="ECO:0000313" key="3">
    <source>
        <dbReference type="Proteomes" id="UP000471640"/>
    </source>
</evidence>
<dbReference type="InterPro" id="IPR012902">
    <property type="entry name" value="N_methyl_site"/>
</dbReference>
<protein>
    <submittedName>
        <fullName evidence="2">Type IV pilus modification protein PilV</fullName>
    </submittedName>
</protein>
<evidence type="ECO:0000313" key="2">
    <source>
        <dbReference type="EMBL" id="NEX21422.1"/>
    </source>
</evidence>
<keyword evidence="1" id="KW-0812">Transmembrane</keyword>
<dbReference type="EMBL" id="JAAIJR010000054">
    <property type="protein sequence ID" value="NEX21422.1"/>
    <property type="molecule type" value="Genomic_DNA"/>
</dbReference>
<keyword evidence="3" id="KW-1185">Reference proteome</keyword>
<dbReference type="Proteomes" id="UP000471640">
    <property type="component" value="Unassembled WGS sequence"/>
</dbReference>
<evidence type="ECO:0000256" key="1">
    <source>
        <dbReference type="SAM" id="Phobius"/>
    </source>
</evidence>
<reference evidence="2 3" key="2">
    <citation type="submission" date="2020-02" db="EMBL/GenBank/DDBJ databases">
        <title>Genome sequences of Thiorhodococcus mannitoliphagus and Thiorhodococcus minor, purple sulfur photosynthetic bacteria in the gammaproteobacterial family, Chromatiaceae.</title>
        <authorList>
            <person name="Aviles F.A."/>
            <person name="Meyer T.E."/>
            <person name="Kyndt J.A."/>
        </authorList>
    </citation>
    <scope>NUCLEOTIDE SEQUENCE [LARGE SCALE GENOMIC DNA]</scope>
    <source>
        <strain evidence="2 3">DSM 18266</strain>
    </source>
</reference>
<sequence length="154" mass="16193">MPLETSMIMRKQDGFGLIEVLVAMTVLAIGILGMAHLHASALKLNHSAAMRSAATGIAYDIIDRMRANRAEALTGAYDGQTIAATAPSCSPGSLSGTTVAQRDIQSWRTALACTLPQGTGSITRNGSEFTVVTQWDDSRGESAPQRFVVVVAGL</sequence>
<dbReference type="AlphaFoldDB" id="A0A6P1DZ33"/>
<keyword evidence="1" id="KW-0472">Membrane</keyword>
<proteinExistence type="predicted"/>
<gene>
    <name evidence="2" type="primary">pilV</name>
    <name evidence="2" type="ORF">G3480_14045</name>
</gene>
<keyword evidence="1" id="KW-1133">Transmembrane helix</keyword>